<evidence type="ECO:0008006" key="5">
    <source>
        <dbReference type="Google" id="ProtNLM"/>
    </source>
</evidence>
<dbReference type="EMBL" id="BONF01000005">
    <property type="protein sequence ID" value="GIF79416.1"/>
    <property type="molecule type" value="Genomic_DNA"/>
</dbReference>
<keyword evidence="2" id="KW-0472">Membrane</keyword>
<feature type="region of interest" description="Disordered" evidence="1">
    <location>
        <begin position="64"/>
        <end position="97"/>
    </location>
</feature>
<keyword evidence="2" id="KW-0812">Transmembrane</keyword>
<reference evidence="3 4" key="1">
    <citation type="submission" date="2021-01" db="EMBL/GenBank/DDBJ databases">
        <title>Whole genome shotgun sequence of Catellatospora bangladeshensis NBRC 107357.</title>
        <authorList>
            <person name="Komaki H."/>
            <person name="Tamura T."/>
        </authorList>
    </citation>
    <scope>NUCLEOTIDE SEQUENCE [LARGE SCALE GENOMIC DNA]</scope>
    <source>
        <strain evidence="3 4">NBRC 107357</strain>
    </source>
</reference>
<evidence type="ECO:0000256" key="1">
    <source>
        <dbReference type="SAM" id="MobiDB-lite"/>
    </source>
</evidence>
<proteinExistence type="predicted"/>
<organism evidence="3 4">
    <name type="scientific">Catellatospora bangladeshensis</name>
    <dbReference type="NCBI Taxonomy" id="310355"/>
    <lineage>
        <taxon>Bacteria</taxon>
        <taxon>Bacillati</taxon>
        <taxon>Actinomycetota</taxon>
        <taxon>Actinomycetes</taxon>
        <taxon>Micromonosporales</taxon>
        <taxon>Micromonosporaceae</taxon>
        <taxon>Catellatospora</taxon>
    </lineage>
</organism>
<evidence type="ECO:0000313" key="4">
    <source>
        <dbReference type="Proteomes" id="UP000601223"/>
    </source>
</evidence>
<comment type="caution">
    <text evidence="3">The sequence shown here is derived from an EMBL/GenBank/DDBJ whole genome shotgun (WGS) entry which is preliminary data.</text>
</comment>
<name>A0A8J3J8N3_9ACTN</name>
<keyword evidence="2" id="KW-1133">Transmembrane helix</keyword>
<accession>A0A8J3J8N3</accession>
<keyword evidence="4" id="KW-1185">Reference proteome</keyword>
<evidence type="ECO:0000313" key="3">
    <source>
        <dbReference type="EMBL" id="GIF79416.1"/>
    </source>
</evidence>
<evidence type="ECO:0000256" key="2">
    <source>
        <dbReference type="SAM" id="Phobius"/>
    </source>
</evidence>
<dbReference type="Proteomes" id="UP000601223">
    <property type="component" value="Unassembled WGS sequence"/>
</dbReference>
<sequence>MSEFDPVRDAFGDARSSLKGAFVPAGVDAVLGTVRRRRIRRRAGAVAVVAAVAALAVAVPWANRSTPPAVPGPSPSASPSELPQLTPTPTAEQIDGAGVGPKLACRAKPEAYVEGAGAAGDHEVTMGLTDASTFCAGKKVKIFWASYACQADGTQDLVEHETFHLEPGDRSVTTTVRWPADPENLGVRVIYVVGDLAVLSEIPVGKRQQYPYWTRARGSGAFANHTMGEMHCGPPPSATPSASPSA</sequence>
<protein>
    <recommendedName>
        <fullName evidence="5">DUF4232 domain-containing protein</fullName>
    </recommendedName>
</protein>
<gene>
    <name evidence="3" type="ORF">Cba03nite_07650</name>
</gene>
<feature type="transmembrane region" description="Helical" evidence="2">
    <location>
        <begin position="43"/>
        <end position="62"/>
    </location>
</feature>
<dbReference type="AlphaFoldDB" id="A0A8J3J8N3"/>
<dbReference type="RefSeq" id="WP_203741813.1">
    <property type="nucleotide sequence ID" value="NZ_BONF01000005.1"/>
</dbReference>